<dbReference type="OrthoDB" id="9783269at2"/>
<dbReference type="InterPro" id="IPR050275">
    <property type="entry name" value="PGM_Phosphatase"/>
</dbReference>
<dbReference type="AlphaFoldDB" id="A0A2P8ERX4"/>
<evidence type="ECO:0000313" key="1">
    <source>
        <dbReference type="EMBL" id="PSL12202.1"/>
    </source>
</evidence>
<dbReference type="Proteomes" id="UP000242133">
    <property type="component" value="Unassembled WGS sequence"/>
</dbReference>
<dbReference type="EMBL" id="PYGI01000019">
    <property type="protein sequence ID" value="PSL12202.1"/>
    <property type="molecule type" value="Genomic_DNA"/>
</dbReference>
<proteinExistence type="predicted"/>
<dbReference type="GO" id="GO:0016791">
    <property type="term" value="F:phosphatase activity"/>
    <property type="evidence" value="ECO:0007669"/>
    <property type="project" value="TreeGrafter"/>
</dbReference>
<dbReference type="Gene3D" id="3.40.50.1240">
    <property type="entry name" value="Phosphoglycerate mutase-like"/>
    <property type="match status" value="1"/>
</dbReference>
<dbReference type="InterPro" id="IPR013078">
    <property type="entry name" value="His_Pase_superF_clade-1"/>
</dbReference>
<dbReference type="GO" id="GO:0005737">
    <property type="term" value="C:cytoplasm"/>
    <property type="evidence" value="ECO:0007669"/>
    <property type="project" value="TreeGrafter"/>
</dbReference>
<evidence type="ECO:0000313" key="2">
    <source>
        <dbReference type="Proteomes" id="UP000242133"/>
    </source>
</evidence>
<dbReference type="RefSeq" id="WP_106592603.1">
    <property type="nucleotide sequence ID" value="NZ_PYGI01000019.1"/>
</dbReference>
<dbReference type="PIRSF" id="PIRSF000709">
    <property type="entry name" value="6PFK_2-Ptase"/>
    <property type="match status" value="1"/>
</dbReference>
<dbReference type="InterPro" id="IPR029033">
    <property type="entry name" value="His_PPase_superfam"/>
</dbReference>
<organism evidence="1 2">
    <name type="scientific">Marinobacterium halophilum</name>
    <dbReference type="NCBI Taxonomy" id="267374"/>
    <lineage>
        <taxon>Bacteria</taxon>
        <taxon>Pseudomonadati</taxon>
        <taxon>Pseudomonadota</taxon>
        <taxon>Gammaproteobacteria</taxon>
        <taxon>Oceanospirillales</taxon>
        <taxon>Oceanospirillaceae</taxon>
        <taxon>Marinobacterium</taxon>
    </lineage>
</organism>
<accession>A0A2P8ERX4</accession>
<reference evidence="1 2" key="1">
    <citation type="submission" date="2018-03" db="EMBL/GenBank/DDBJ databases">
        <title>Genomic Encyclopedia of Archaeal and Bacterial Type Strains, Phase II (KMG-II): from individual species to whole genera.</title>
        <authorList>
            <person name="Goeker M."/>
        </authorList>
    </citation>
    <scope>NUCLEOTIDE SEQUENCE [LARGE SCALE GENOMIC DNA]</scope>
    <source>
        <strain evidence="1 2">DSM 17586</strain>
    </source>
</reference>
<dbReference type="PANTHER" id="PTHR48100:SF1">
    <property type="entry name" value="HISTIDINE PHOSPHATASE FAMILY PROTEIN-RELATED"/>
    <property type="match status" value="1"/>
</dbReference>
<comment type="caution">
    <text evidence="1">The sequence shown here is derived from an EMBL/GenBank/DDBJ whole genome shotgun (WGS) entry which is preliminary data.</text>
</comment>
<dbReference type="Pfam" id="PF00300">
    <property type="entry name" value="His_Phos_1"/>
    <property type="match status" value="1"/>
</dbReference>
<gene>
    <name evidence="1" type="ORF">CLV44_11936</name>
</gene>
<name>A0A2P8ERX4_9GAMM</name>
<keyword evidence="2" id="KW-1185">Reference proteome</keyword>
<sequence length="184" mass="20543">MTAFTIDLLRHGVTEKGSCFLGHTDAALTAEGWQQMQQGVAGVSPQDYAAIYSSPLQRCAAFSHDWVGDAVPLQLDARLREYDFGDWDGHTAAEIHAREPDNLGRFWADPWHYTPPGAEPLPDFFARLEACIDELQQCRQGRVLLICHGGVIRALHCILNRLPVNDMFSYPVAHGSLHTFKDAR</sequence>
<protein>
    <submittedName>
        <fullName evidence="1">Alpha-ribazole phosphatase</fullName>
    </submittedName>
</protein>
<dbReference type="PANTHER" id="PTHR48100">
    <property type="entry name" value="BROAD-SPECIFICITY PHOSPHATASE YOR283W-RELATED"/>
    <property type="match status" value="1"/>
</dbReference>
<dbReference type="SMART" id="SM00855">
    <property type="entry name" value="PGAM"/>
    <property type="match status" value="1"/>
</dbReference>
<dbReference type="SUPFAM" id="SSF53254">
    <property type="entry name" value="Phosphoglycerate mutase-like"/>
    <property type="match status" value="1"/>
</dbReference>
<dbReference type="CDD" id="cd07067">
    <property type="entry name" value="HP_PGM_like"/>
    <property type="match status" value="1"/>
</dbReference>